<accession>A0A380H430</accession>
<dbReference type="InterPro" id="IPR036102">
    <property type="entry name" value="OsmC/Ohrsf"/>
</dbReference>
<dbReference type="Proteomes" id="UP000255425">
    <property type="component" value="Unassembled WGS sequence"/>
</dbReference>
<dbReference type="InterPro" id="IPR015946">
    <property type="entry name" value="KH_dom-like_a/b"/>
</dbReference>
<gene>
    <name evidence="1" type="ORF">NCTC11807_01310</name>
</gene>
<evidence type="ECO:0000313" key="2">
    <source>
        <dbReference type="Proteomes" id="UP000255425"/>
    </source>
</evidence>
<dbReference type="SUPFAM" id="SSF82784">
    <property type="entry name" value="OsmC-like"/>
    <property type="match status" value="1"/>
</dbReference>
<organism evidence="1 2">
    <name type="scientific">Staphylococcus saccharolyticus</name>
    <dbReference type="NCBI Taxonomy" id="33028"/>
    <lineage>
        <taxon>Bacteria</taxon>
        <taxon>Bacillati</taxon>
        <taxon>Bacillota</taxon>
        <taxon>Bacilli</taxon>
        <taxon>Bacillales</taxon>
        <taxon>Staphylococcaceae</taxon>
        <taxon>Staphylococcus</taxon>
    </lineage>
</organism>
<proteinExistence type="predicted"/>
<sequence>MVKHDFKVEVEWHEGRNEVGNIKGDTIKEKISILFSLGGQRIGTNPDEMLVSAASTCYIIFLAATRKG</sequence>
<protein>
    <submittedName>
        <fullName evidence="1">OsmC/Ohr family protein</fullName>
    </submittedName>
</protein>
<evidence type="ECO:0000313" key="1">
    <source>
        <dbReference type="EMBL" id="SUM70708.1"/>
    </source>
</evidence>
<dbReference type="Gene3D" id="3.30.300.20">
    <property type="match status" value="1"/>
</dbReference>
<reference evidence="1 2" key="1">
    <citation type="submission" date="2018-06" db="EMBL/GenBank/DDBJ databases">
        <authorList>
            <consortium name="Pathogen Informatics"/>
            <person name="Doyle S."/>
        </authorList>
    </citation>
    <scope>NUCLEOTIDE SEQUENCE [LARGE SCALE GENOMIC DNA]</scope>
    <source>
        <strain evidence="1 2">NCTC11807</strain>
    </source>
</reference>
<name>A0A380H430_9STAP</name>
<dbReference type="AlphaFoldDB" id="A0A380H430"/>
<keyword evidence="2" id="KW-1185">Reference proteome</keyword>
<dbReference type="EMBL" id="UHDZ01000001">
    <property type="protein sequence ID" value="SUM70708.1"/>
    <property type="molecule type" value="Genomic_DNA"/>
</dbReference>